<feature type="compositionally biased region" description="Acidic residues" evidence="1">
    <location>
        <begin position="797"/>
        <end position="843"/>
    </location>
</feature>
<dbReference type="Proteomes" id="UP000005240">
    <property type="component" value="Unassembled WGS sequence"/>
</dbReference>
<keyword evidence="4" id="KW-1185">Reference proteome</keyword>
<sequence length="856" mass="95791">MVVIPIHFFTQGGILRARCWEVRFQELEHFTEIIDSQITPRVRIHIPFLPDFHNSRLQSISVDEFDWDYSEITWMGTGFLAEVCAGKLCVGQDSYSFEHIPFPNPWREKAKKMILRNVPITLYSDDTSGNVSKQFNKHISYYFTLSGLPPRISNQEYNCHFLATSNLASACEIAEQIVQEINEMATKGFEVYDHSIGEQVWVTSTVFCFLADSPMHAEITCTPNPGSSLNPCRINLRRLALSSNTSCSVTNLVKRYLLLSRRRNQSWAQTKHRCHKLFETAMSKSFNQFTIKGKKLGLKDPITTRFLTEAKLDEAIKERMKKFYEENSLRLYNPILELIGFDGVLDTPVEVLHVVLLGAVKYLARDLVSGVSDSDRTELIGRLEGFNCSGLNIESFKPKYLIKHIKSLVGRDFKILLQAAPFVFTDYMCSETKPIWFALCKLTPFIFQTTINNMKTFLVNLKAHVNEFLYHLIKSNAQWVNKPKFHMLLHLPESIERFGPAPGFSTEKFEPFNGVLRKASVHSNKLAPGRDIATTFENLSSLRLVMSDGVILDDITGMTRKIGPEVTSFFRNNVSVQRSMGYNADLARSPDARKFPSRTMLPLPEDLQCAIPDSLQNAHGTSGISQVAQVLINKHDRVNHGSFVAVTPRGRVATFFAEISVFTMGDVDAHYHMRQVVRSQHRVVVNAKYIQGCINVQHNCHLGECTVERTKAVLMEGKASRVKTGQVAHTDTDNYIINAASLHDPHLHQTVANLPILTPNGSDWSEAISRGLAIWTDGCEPVESDGEPASDGSNSEADADAEGITDSDESDEEQSSSDSEGSDSDGSDMGDEGGSESSNEDEGQSASEGHKTSTPH</sequence>
<proteinExistence type="predicted"/>
<accession>A0A180GJJ5</accession>
<evidence type="ECO:0000313" key="2">
    <source>
        <dbReference type="EMBL" id="OAV92820.1"/>
    </source>
</evidence>
<evidence type="ECO:0000313" key="3">
    <source>
        <dbReference type="EnsemblFungi" id="PTTG_04927-t43_1-p1"/>
    </source>
</evidence>
<dbReference type="STRING" id="630390.A0A180GJJ5"/>
<gene>
    <name evidence="2" type="ORF">PTTG_04927</name>
</gene>
<name>A0A180GJJ5_PUCT1</name>
<reference evidence="2" key="1">
    <citation type="submission" date="2009-11" db="EMBL/GenBank/DDBJ databases">
        <authorList>
            <consortium name="The Broad Institute Genome Sequencing Platform"/>
            <person name="Ward D."/>
            <person name="Feldgarden M."/>
            <person name="Earl A."/>
            <person name="Young S.K."/>
            <person name="Zeng Q."/>
            <person name="Koehrsen M."/>
            <person name="Alvarado L."/>
            <person name="Berlin A."/>
            <person name="Bochicchio J."/>
            <person name="Borenstein D."/>
            <person name="Chapman S.B."/>
            <person name="Chen Z."/>
            <person name="Engels R."/>
            <person name="Freedman E."/>
            <person name="Gellesch M."/>
            <person name="Goldberg J."/>
            <person name="Griggs A."/>
            <person name="Gujja S."/>
            <person name="Heilman E."/>
            <person name="Heiman D."/>
            <person name="Hepburn T."/>
            <person name="Howarth C."/>
            <person name="Jen D."/>
            <person name="Larson L."/>
            <person name="Lewis B."/>
            <person name="Mehta T."/>
            <person name="Park D."/>
            <person name="Pearson M."/>
            <person name="Roberts A."/>
            <person name="Saif S."/>
            <person name="Shea T."/>
            <person name="Shenoy N."/>
            <person name="Sisk P."/>
            <person name="Stolte C."/>
            <person name="Sykes S."/>
            <person name="Thomson T."/>
            <person name="Walk T."/>
            <person name="White J."/>
            <person name="Yandava C."/>
            <person name="Izard J."/>
            <person name="Baranova O.V."/>
            <person name="Blanton J.M."/>
            <person name="Tanner A.C."/>
            <person name="Dewhirst F.E."/>
            <person name="Haas B."/>
            <person name="Nusbaum C."/>
            <person name="Birren B."/>
        </authorList>
    </citation>
    <scope>NUCLEOTIDE SEQUENCE [LARGE SCALE GENOMIC DNA]</scope>
    <source>
        <strain evidence="2">1-1 BBBD Race 1</strain>
    </source>
</reference>
<dbReference type="PANTHER" id="PTHR31912:SF34">
    <property type="entry name" value="NOTOCHORD-RELATED PROTEIN"/>
    <property type="match status" value="1"/>
</dbReference>
<dbReference type="EMBL" id="ADAS02000059">
    <property type="protein sequence ID" value="OAV92820.1"/>
    <property type="molecule type" value="Genomic_DNA"/>
</dbReference>
<reference evidence="2" key="2">
    <citation type="submission" date="2016-05" db="EMBL/GenBank/DDBJ databases">
        <title>Comparative analysis highlights variable genome content of wheat rusts and divergence of the mating loci.</title>
        <authorList>
            <person name="Cuomo C.A."/>
            <person name="Bakkeren G."/>
            <person name="Szabo L."/>
            <person name="Khalil H."/>
            <person name="Joly D."/>
            <person name="Goldberg J."/>
            <person name="Young S."/>
            <person name="Zeng Q."/>
            <person name="Fellers J."/>
        </authorList>
    </citation>
    <scope>NUCLEOTIDE SEQUENCE [LARGE SCALE GENOMIC DNA]</scope>
    <source>
        <strain evidence="2">1-1 BBBD Race 1</strain>
    </source>
</reference>
<dbReference type="VEuPathDB" id="FungiDB:PTTG_04927"/>
<dbReference type="EnsemblFungi" id="PTTG_04927-t43_1">
    <property type="protein sequence ID" value="PTTG_04927-t43_1-p1"/>
    <property type="gene ID" value="PTTG_04927"/>
</dbReference>
<protein>
    <submittedName>
        <fullName evidence="2 3">Uncharacterized protein</fullName>
    </submittedName>
</protein>
<reference evidence="3 4" key="3">
    <citation type="journal article" date="2017" name="G3 (Bethesda)">
        <title>Comparative analysis highlights variable genome content of wheat rusts and divergence of the mating loci.</title>
        <authorList>
            <person name="Cuomo C.A."/>
            <person name="Bakkeren G."/>
            <person name="Khalil H.B."/>
            <person name="Panwar V."/>
            <person name="Joly D."/>
            <person name="Linning R."/>
            <person name="Sakthikumar S."/>
            <person name="Song X."/>
            <person name="Adiconis X."/>
            <person name="Fan L."/>
            <person name="Goldberg J.M."/>
            <person name="Levin J.Z."/>
            <person name="Young S."/>
            <person name="Zeng Q."/>
            <person name="Anikster Y."/>
            <person name="Bruce M."/>
            <person name="Wang M."/>
            <person name="Yin C."/>
            <person name="McCallum B."/>
            <person name="Szabo L.J."/>
            <person name="Hulbert S."/>
            <person name="Chen X."/>
            <person name="Fellers J.P."/>
        </authorList>
    </citation>
    <scope>NUCLEOTIDE SEQUENCE</scope>
    <source>
        <strain evidence="3">isolate 1-1 / race 1 (BBBD)</strain>
        <strain evidence="4">Isolate 1-1 / race 1 (BBBD)</strain>
    </source>
</reference>
<dbReference type="OrthoDB" id="2506469at2759"/>
<evidence type="ECO:0000256" key="1">
    <source>
        <dbReference type="SAM" id="MobiDB-lite"/>
    </source>
</evidence>
<evidence type="ECO:0000313" key="4">
    <source>
        <dbReference type="Proteomes" id="UP000005240"/>
    </source>
</evidence>
<feature type="region of interest" description="Disordered" evidence="1">
    <location>
        <begin position="778"/>
        <end position="856"/>
    </location>
</feature>
<dbReference type="AlphaFoldDB" id="A0A180GJJ5"/>
<dbReference type="PANTHER" id="PTHR31912">
    <property type="entry name" value="IP13529P"/>
    <property type="match status" value="1"/>
</dbReference>
<reference evidence="3" key="4">
    <citation type="submission" date="2025-05" db="UniProtKB">
        <authorList>
            <consortium name="EnsemblFungi"/>
        </authorList>
    </citation>
    <scope>IDENTIFICATION</scope>
    <source>
        <strain evidence="3">isolate 1-1 / race 1 (BBBD)</strain>
    </source>
</reference>
<organism evidence="2">
    <name type="scientific">Puccinia triticina (isolate 1-1 / race 1 (BBBD))</name>
    <name type="common">Brown leaf rust fungus</name>
    <dbReference type="NCBI Taxonomy" id="630390"/>
    <lineage>
        <taxon>Eukaryota</taxon>
        <taxon>Fungi</taxon>
        <taxon>Dikarya</taxon>
        <taxon>Basidiomycota</taxon>
        <taxon>Pucciniomycotina</taxon>
        <taxon>Pucciniomycetes</taxon>
        <taxon>Pucciniales</taxon>
        <taxon>Pucciniaceae</taxon>
        <taxon>Puccinia</taxon>
    </lineage>
</organism>